<organism evidence="1 2">
    <name type="scientific">Halteria grandinella</name>
    <dbReference type="NCBI Taxonomy" id="5974"/>
    <lineage>
        <taxon>Eukaryota</taxon>
        <taxon>Sar</taxon>
        <taxon>Alveolata</taxon>
        <taxon>Ciliophora</taxon>
        <taxon>Intramacronucleata</taxon>
        <taxon>Spirotrichea</taxon>
        <taxon>Stichotrichia</taxon>
        <taxon>Sporadotrichida</taxon>
        <taxon>Halteriidae</taxon>
        <taxon>Halteria</taxon>
    </lineage>
</organism>
<dbReference type="AlphaFoldDB" id="A0A8J8NW03"/>
<sequence>MKAHCFPSSVAKQAAIQLSKCSLLECRKFDCFGPKSSLRAASMSWSWGVWKSLVTKSRGFNYAQGGFFVYWLECTEKVAGLGSQSIIEVV</sequence>
<gene>
    <name evidence="1" type="ORF">FGO68_gene1757</name>
</gene>
<dbReference type="EMBL" id="RRYP01004734">
    <property type="protein sequence ID" value="TNV82632.1"/>
    <property type="molecule type" value="Genomic_DNA"/>
</dbReference>
<evidence type="ECO:0000313" key="2">
    <source>
        <dbReference type="Proteomes" id="UP000785679"/>
    </source>
</evidence>
<keyword evidence="2" id="KW-1185">Reference proteome</keyword>
<dbReference type="Proteomes" id="UP000785679">
    <property type="component" value="Unassembled WGS sequence"/>
</dbReference>
<evidence type="ECO:0000313" key="1">
    <source>
        <dbReference type="EMBL" id="TNV82632.1"/>
    </source>
</evidence>
<proteinExistence type="predicted"/>
<accession>A0A8J8NW03</accession>
<reference evidence="1" key="1">
    <citation type="submission" date="2019-06" db="EMBL/GenBank/DDBJ databases">
        <authorList>
            <person name="Zheng W."/>
        </authorList>
    </citation>
    <scope>NUCLEOTIDE SEQUENCE</scope>
    <source>
        <strain evidence="1">QDHG01</strain>
    </source>
</reference>
<name>A0A8J8NW03_HALGN</name>
<comment type="caution">
    <text evidence="1">The sequence shown here is derived from an EMBL/GenBank/DDBJ whole genome shotgun (WGS) entry which is preliminary data.</text>
</comment>
<protein>
    <submittedName>
        <fullName evidence="1">Uncharacterized protein</fullName>
    </submittedName>
</protein>